<dbReference type="Proteomes" id="UP000178129">
    <property type="component" value="Unassembled WGS sequence"/>
</dbReference>
<feature type="region of interest" description="Disordered" evidence="1">
    <location>
        <begin position="44"/>
        <end position="65"/>
    </location>
</feature>
<accession>A0A1E1KVY2</accession>
<gene>
    <name evidence="2" type="ORF">RCO7_14688</name>
</gene>
<comment type="caution">
    <text evidence="2">The sequence shown here is derived from an EMBL/GenBank/DDBJ whole genome shotgun (WGS) entry which is preliminary data.</text>
</comment>
<dbReference type="AlphaFoldDB" id="A0A1E1KVY2"/>
<evidence type="ECO:0000256" key="1">
    <source>
        <dbReference type="SAM" id="MobiDB-lite"/>
    </source>
</evidence>
<reference evidence="3" key="1">
    <citation type="submission" date="2016-03" db="EMBL/GenBank/DDBJ databases">
        <authorList>
            <person name="Ploux O."/>
        </authorList>
    </citation>
    <scope>NUCLEOTIDE SEQUENCE [LARGE SCALE GENOMIC DNA]</scope>
    <source>
        <strain evidence="3">UK7</strain>
    </source>
</reference>
<evidence type="ECO:0000313" key="2">
    <source>
        <dbReference type="EMBL" id="CZT02341.1"/>
    </source>
</evidence>
<name>A0A1E1KVY2_9HELO</name>
<organism evidence="2 3">
    <name type="scientific">Rhynchosporium graminicola</name>
    <dbReference type="NCBI Taxonomy" id="2792576"/>
    <lineage>
        <taxon>Eukaryota</taxon>
        <taxon>Fungi</taxon>
        <taxon>Dikarya</taxon>
        <taxon>Ascomycota</taxon>
        <taxon>Pezizomycotina</taxon>
        <taxon>Leotiomycetes</taxon>
        <taxon>Helotiales</taxon>
        <taxon>Ploettnerulaceae</taxon>
        <taxon>Rhynchosporium</taxon>
    </lineage>
</organism>
<protein>
    <submittedName>
        <fullName evidence="2">Uncharacterized protein</fullName>
    </submittedName>
</protein>
<dbReference type="EMBL" id="FJUW01000025">
    <property type="protein sequence ID" value="CZT02341.1"/>
    <property type="molecule type" value="Genomic_DNA"/>
</dbReference>
<feature type="compositionally biased region" description="Polar residues" evidence="1">
    <location>
        <begin position="47"/>
        <end position="65"/>
    </location>
</feature>
<evidence type="ECO:0000313" key="3">
    <source>
        <dbReference type="Proteomes" id="UP000178129"/>
    </source>
</evidence>
<proteinExistence type="predicted"/>
<dbReference type="InParanoid" id="A0A1E1KVY2"/>
<sequence>MITAPNQGNARIDEQSSSSMVAFDIQIMTSPETLSFLFIKKVARPGRSQSQSPVHTGYRNTTNIS</sequence>
<keyword evidence="3" id="KW-1185">Reference proteome</keyword>